<keyword evidence="8" id="KW-0274">FAD</keyword>
<dbReference type="GO" id="GO:0005737">
    <property type="term" value="C:cytoplasm"/>
    <property type="evidence" value="ECO:0007669"/>
    <property type="project" value="UniProtKB-SubCell"/>
</dbReference>
<evidence type="ECO:0000259" key="18">
    <source>
        <dbReference type="PROSITE" id="PS50023"/>
    </source>
</evidence>
<protein>
    <recommendedName>
        <fullName evidence="4">F-actin monooxygenase</fullName>
        <ecNumber evidence="4">1.14.13.225</ecNumber>
    </recommendedName>
</protein>
<feature type="compositionally biased region" description="Acidic residues" evidence="17">
    <location>
        <begin position="1133"/>
        <end position="1142"/>
    </location>
</feature>
<evidence type="ECO:0000256" key="16">
    <source>
        <dbReference type="PROSITE-ProRule" id="PRU00125"/>
    </source>
</evidence>
<dbReference type="PROSITE" id="PS50023">
    <property type="entry name" value="LIM_DOMAIN_2"/>
    <property type="match status" value="1"/>
</dbReference>
<feature type="compositionally biased region" description="Basic and acidic residues" evidence="17">
    <location>
        <begin position="643"/>
        <end position="654"/>
    </location>
</feature>
<evidence type="ECO:0000256" key="10">
    <source>
        <dbReference type="ARBA" id="ARBA00022857"/>
    </source>
</evidence>
<dbReference type="PANTHER" id="PTHR23167:SF54">
    <property type="entry name" value="[F-ACTIN]-MONOOXYGENASE MICAL"/>
    <property type="match status" value="1"/>
</dbReference>
<dbReference type="Pfam" id="PF12130">
    <property type="entry name" value="bMERB_dom"/>
    <property type="match status" value="1"/>
</dbReference>
<evidence type="ECO:0000256" key="7">
    <source>
        <dbReference type="ARBA" id="ARBA00022723"/>
    </source>
</evidence>
<proteinExistence type="inferred from homology"/>
<dbReference type="InterPro" id="IPR036188">
    <property type="entry name" value="FAD/NAD-bd_sf"/>
</dbReference>
<evidence type="ECO:0000256" key="4">
    <source>
        <dbReference type="ARBA" id="ARBA00012709"/>
    </source>
</evidence>
<dbReference type="InterPro" id="IPR036872">
    <property type="entry name" value="CH_dom_sf"/>
</dbReference>
<feature type="domain" description="BMERB" evidence="19">
    <location>
        <begin position="1530"/>
        <end position="1673"/>
    </location>
</feature>
<reference evidence="21" key="1">
    <citation type="submission" date="2022-11" db="UniProtKB">
        <authorList>
            <consortium name="WormBaseParasite"/>
        </authorList>
    </citation>
    <scope>IDENTIFICATION</scope>
</reference>
<dbReference type="Pfam" id="PF25413">
    <property type="entry name" value="Rossman_Mical"/>
    <property type="match status" value="1"/>
</dbReference>
<evidence type="ECO:0000256" key="9">
    <source>
        <dbReference type="ARBA" id="ARBA00022833"/>
    </source>
</evidence>
<sequence>MDSVCPVTLFDHFVAASTFKSIVQTFNQICTVLRLDPLDSAHFYNDLKTLLTSWKAKKLWALLDKRAAQKEYKKQKACQHMRVLVIGAGPCGLRAAIESALLGAKVVVVEKRDRFSRNNVLHIWPFVIQDLKNLGAKLFYPKFCAGAIDHISIRQLQCILLKVSLVLGVEIHDGVSFNTLLPPRPLDDENNLRTGWRANFTPADHFLSEMEFDVVIGADGKRNTLPGFPRRELRGKLAIGITANFVNRRSQAEEKVSEISGVAFIFNQQFFKDMKAQTGVDLENIVYYKDETHYFVMCAKKQSLLDKGVLLRDYDDISSLLSAKNIDQAAMLGYAREAADFATEGALPHLDYALNHFGQPDVAMFDFTSLFSAQCSVRLVERFGRPLLMAIVGDSLHEPFWPTGSGCARGFLSAFDAAWMMRSFGLGKMGPMQILAERESAYRLLAQATPENLHKNVQKYTIDPRTRYISLEMTIRPEQVSHLVDTDQPRMVPTDEPLVLKTYAHRQDDPYLRRQRVIRFCQAAVVPFKLRIDNLTRSWADGRSLIALVSRFRSDLFDYVQLTAVTDDAVHGIRAVLKAVEVEYQLEQVCAPEEWPPERDVLAGYLEQLVERFIDDTDRMRRALMTSSPGKNLLKRKAPRQIDASRPKKSEAIQKRSQALINSLSGNSREAEVDVDQLLAEEGAHLDEGDVNEILAEWEEEETVERHYRRLKSLDDYGLAGGSNQSKQWTKRPLVEKLNPERLFKAEQIVNGTIESTKRQELYRQKRRQALINTRKLEHKDLEEMEQKLELTGMGVLFDRDQFKTMSSKDEKIIRVKAAEARKAAVEGYTRPAEFEKYKEIDEKLTKADALLKYKSLAGVDTVSKMIRRQNAPEPPPRSKPPVPPPRKSDPGVTSDSSTPIKHPPSLSITKRPASMGEEPSFDTPFGQRQQRCQLCGGVVYLAERMQVESLFIHKKCFRCAYCGQPLRLGNCGYDRDLGPDRPGQFFCTQHLNLPLATKMAKIEKQHVRISTRSASEPVEFLTIATNQCSPTTPTLKPMPVRLAQLNSPSTILAKTMAKMRVQAEAATAVTLPTLAKSQAASTPERAEFECFSPEVEKNGKHTGESADENEEVEEALVQRYNLGYSDEQLDGENELDQEPELDSGVNGSDTCRATSTASSETPADDSSSSDDDDDDDDLSEEEIEELEKTLGLENAISYEQAASLANTWKQRRTLGRSSDMTTTDDESRDRTTTNETQYFTPKGGGSTADVSSAEDDSIFKTPAVPPTGLATREENGSVRERKLKELAQFREEARRRARLKSDDELCLVRTPSDRRSTPSVGDYYTPNDTSRLRASSLMEEVLASASSSLQTTPVKVVEEKPVQRPPPTPPPVTTLPPSPSAGKGLMARLFTPERIRKPSPTSPSATTEGLIKATDVVSCESQKETSILGKFAAKKYKKRKSRSPDKPIVGSDVVDARRSSEEDISPPDAPVTPSTPTPAPPRANERESNDDDEMDSAGDVRARLNRSNDSAASEREIKKIQRAAERIVRQNEQNRQRKGQDIQRRLQEVEVRRAEVDATGAELEKRLTAEPENRWVLEQWLLFVNEREQLDRLETDLSLRAQEVELENKHSMLQTQLKAQMTNVHQTSKDDIESQRRLLDDMLKVVEQRDALVSQMERERLKDKQADKHMKDILDKKGYSYANFGPVFLADGKLTSLV</sequence>
<keyword evidence="9 16" id="KW-0862">Zinc</keyword>
<dbReference type="SMART" id="SM00132">
    <property type="entry name" value="LIM"/>
    <property type="match status" value="1"/>
</dbReference>
<dbReference type="Pfam" id="PF00307">
    <property type="entry name" value="CH"/>
    <property type="match status" value="1"/>
</dbReference>
<dbReference type="InterPro" id="IPR022735">
    <property type="entry name" value="bMERB_dom"/>
</dbReference>
<feature type="region of interest" description="Disordered" evidence="17">
    <location>
        <begin position="1433"/>
        <end position="1518"/>
    </location>
</feature>
<dbReference type="Gene3D" id="2.10.110.10">
    <property type="entry name" value="Cysteine Rich Protein"/>
    <property type="match status" value="1"/>
</dbReference>
<dbReference type="Proteomes" id="UP000887566">
    <property type="component" value="Unplaced"/>
</dbReference>
<feature type="region of interest" description="Disordered" evidence="17">
    <location>
        <begin position="1133"/>
        <end position="1280"/>
    </location>
</feature>
<keyword evidence="7 16" id="KW-0479">Metal-binding</keyword>
<evidence type="ECO:0000256" key="5">
    <source>
        <dbReference type="ARBA" id="ARBA00022490"/>
    </source>
</evidence>
<evidence type="ECO:0000256" key="1">
    <source>
        <dbReference type="ARBA" id="ARBA00001974"/>
    </source>
</evidence>
<dbReference type="PRINTS" id="PR00420">
    <property type="entry name" value="RNGMNOXGNASE"/>
</dbReference>
<keyword evidence="12" id="KW-0503">Monooxygenase</keyword>
<dbReference type="Gene3D" id="1.10.418.10">
    <property type="entry name" value="Calponin-like domain"/>
    <property type="match status" value="1"/>
</dbReference>
<organism evidence="20 21">
    <name type="scientific">Plectus sambesii</name>
    <dbReference type="NCBI Taxonomy" id="2011161"/>
    <lineage>
        <taxon>Eukaryota</taxon>
        <taxon>Metazoa</taxon>
        <taxon>Ecdysozoa</taxon>
        <taxon>Nematoda</taxon>
        <taxon>Chromadorea</taxon>
        <taxon>Plectida</taxon>
        <taxon>Plectina</taxon>
        <taxon>Plectoidea</taxon>
        <taxon>Plectidae</taxon>
        <taxon>Plectus</taxon>
    </lineage>
</organism>
<comment type="subcellular location">
    <subcellularLocation>
        <location evidence="2">Cytoplasm</location>
    </subcellularLocation>
</comment>
<feature type="compositionally biased region" description="Polar residues" evidence="17">
    <location>
        <begin position="1345"/>
        <end position="1354"/>
    </location>
</feature>
<feature type="compositionally biased region" description="Acidic residues" evidence="17">
    <location>
        <begin position="1168"/>
        <end position="1186"/>
    </location>
</feature>
<evidence type="ECO:0000256" key="3">
    <source>
        <dbReference type="ARBA" id="ARBA00008223"/>
    </source>
</evidence>
<keyword evidence="5" id="KW-0963">Cytoplasm</keyword>
<dbReference type="GO" id="GO:0120501">
    <property type="term" value="F:F-actin monooxygenase activity"/>
    <property type="evidence" value="ECO:0007669"/>
    <property type="project" value="UniProtKB-EC"/>
</dbReference>
<dbReference type="PROSITE" id="PS51848">
    <property type="entry name" value="BMERB"/>
    <property type="match status" value="1"/>
</dbReference>
<accession>A0A914WIW8</accession>
<dbReference type="Gene3D" id="3.50.50.60">
    <property type="entry name" value="FAD/NAD(P)-binding domain"/>
    <property type="match status" value="1"/>
</dbReference>
<dbReference type="SMART" id="SM01203">
    <property type="entry name" value="DUF3585"/>
    <property type="match status" value="1"/>
</dbReference>
<feature type="compositionally biased region" description="Low complexity" evidence="17">
    <location>
        <begin position="1154"/>
        <end position="1167"/>
    </location>
</feature>
<evidence type="ECO:0000256" key="15">
    <source>
        <dbReference type="ARBA" id="ARBA00049522"/>
    </source>
</evidence>
<feature type="compositionally biased region" description="Pro residues" evidence="17">
    <location>
        <begin position="873"/>
        <end position="886"/>
    </location>
</feature>
<evidence type="ECO:0000256" key="11">
    <source>
        <dbReference type="ARBA" id="ARBA00023002"/>
    </source>
</evidence>
<dbReference type="SUPFAM" id="SSF47576">
    <property type="entry name" value="Calponin-homology domain, CH-domain"/>
    <property type="match status" value="1"/>
</dbReference>
<evidence type="ECO:0000256" key="12">
    <source>
        <dbReference type="ARBA" id="ARBA00023033"/>
    </source>
</evidence>
<dbReference type="Pfam" id="PF00890">
    <property type="entry name" value="FAD_binding_2"/>
    <property type="match status" value="1"/>
</dbReference>
<evidence type="ECO:0000313" key="21">
    <source>
        <dbReference type="WBParaSite" id="PSAMB.scaffold438size51222.g5947.t1"/>
    </source>
</evidence>
<dbReference type="GO" id="GO:0003779">
    <property type="term" value="F:actin binding"/>
    <property type="evidence" value="ECO:0007669"/>
    <property type="project" value="UniProtKB-KW"/>
</dbReference>
<evidence type="ECO:0000256" key="6">
    <source>
        <dbReference type="ARBA" id="ARBA00022630"/>
    </source>
</evidence>
<dbReference type="EC" id="1.14.13.225" evidence="4"/>
<dbReference type="PANTHER" id="PTHR23167">
    <property type="entry name" value="CALPONIN HOMOLOGY DOMAIN-CONTAINING PROTEIN DDB_G0272472-RELATED"/>
    <property type="match status" value="1"/>
</dbReference>
<dbReference type="InterPro" id="IPR001715">
    <property type="entry name" value="CH_dom"/>
</dbReference>
<dbReference type="GO" id="GO:0046872">
    <property type="term" value="F:metal ion binding"/>
    <property type="evidence" value="ECO:0007669"/>
    <property type="project" value="UniProtKB-KW"/>
</dbReference>
<evidence type="ECO:0000256" key="8">
    <source>
        <dbReference type="ARBA" id="ARBA00022827"/>
    </source>
</evidence>
<evidence type="ECO:0000259" key="19">
    <source>
        <dbReference type="PROSITE" id="PS51848"/>
    </source>
</evidence>
<feature type="domain" description="LIM zinc-binding" evidence="18">
    <location>
        <begin position="931"/>
        <end position="998"/>
    </location>
</feature>
<dbReference type="InterPro" id="IPR001781">
    <property type="entry name" value="Znf_LIM"/>
</dbReference>
<comment type="similarity">
    <text evidence="3">Belongs to the Mical family.</text>
</comment>
<name>A0A914WIW8_9BILA</name>
<keyword evidence="6" id="KW-0285">Flavoprotein</keyword>
<keyword evidence="13 16" id="KW-0440">LIM domain</keyword>
<keyword evidence="20" id="KW-1185">Reference proteome</keyword>
<feature type="region of interest" description="Disordered" evidence="17">
    <location>
        <begin position="1079"/>
        <end position="1113"/>
    </location>
</feature>
<dbReference type="SUPFAM" id="SSF57716">
    <property type="entry name" value="Glucocorticoid receptor-like (DNA-binding domain)"/>
    <property type="match status" value="1"/>
</dbReference>
<keyword evidence="11" id="KW-0560">Oxidoreductase</keyword>
<dbReference type="InterPro" id="IPR003953">
    <property type="entry name" value="FAD-dep_OxRdtase_2_FAD-bd"/>
</dbReference>
<feature type="compositionally biased region" description="Basic and acidic residues" evidence="17">
    <location>
        <begin position="1085"/>
        <end position="1105"/>
    </location>
</feature>
<feature type="compositionally biased region" description="Pro residues" evidence="17">
    <location>
        <begin position="1468"/>
        <end position="1482"/>
    </location>
</feature>
<dbReference type="InterPro" id="IPR050540">
    <property type="entry name" value="F-actin_Monoox_Mical"/>
</dbReference>
<comment type="cofactor">
    <cofactor evidence="1">
        <name>FAD</name>
        <dbReference type="ChEBI" id="CHEBI:57692"/>
    </cofactor>
</comment>
<dbReference type="SUPFAM" id="SSF51905">
    <property type="entry name" value="FAD/NAD(P)-binding domain"/>
    <property type="match status" value="1"/>
</dbReference>
<evidence type="ECO:0000256" key="17">
    <source>
        <dbReference type="SAM" id="MobiDB-lite"/>
    </source>
</evidence>
<feature type="compositionally biased region" description="Basic residues" evidence="17">
    <location>
        <begin position="1433"/>
        <end position="1442"/>
    </location>
</feature>
<evidence type="ECO:0000256" key="13">
    <source>
        <dbReference type="ARBA" id="ARBA00023038"/>
    </source>
</evidence>
<feature type="compositionally biased region" description="Pro residues" evidence="17">
    <location>
        <begin position="1364"/>
        <end position="1380"/>
    </location>
</feature>
<evidence type="ECO:0000313" key="20">
    <source>
        <dbReference type="Proteomes" id="UP000887566"/>
    </source>
</evidence>
<evidence type="ECO:0000256" key="2">
    <source>
        <dbReference type="ARBA" id="ARBA00004496"/>
    </source>
</evidence>
<keyword evidence="14" id="KW-0009">Actin-binding</keyword>
<feature type="region of interest" description="Disordered" evidence="17">
    <location>
        <begin position="636"/>
        <end position="656"/>
    </location>
</feature>
<feature type="region of interest" description="Disordered" evidence="17">
    <location>
        <begin position="1344"/>
        <end position="1387"/>
    </location>
</feature>
<dbReference type="FunFam" id="3.50.50.60:FF:000004">
    <property type="entry name" value="protein-methionine sulfoxide oxidase MICAL2 isoform X1"/>
    <property type="match status" value="1"/>
</dbReference>
<comment type="catalytic activity">
    <reaction evidence="15">
        <text>L-methionyl-[F-actin] + NADPH + O2 + H(+) = L-methionyl-(R)-S-oxide-[F-actin] + NADP(+) + H2O</text>
        <dbReference type="Rhea" id="RHEA:51308"/>
        <dbReference type="Rhea" id="RHEA-COMP:12953"/>
        <dbReference type="Rhea" id="RHEA-COMP:12956"/>
        <dbReference type="ChEBI" id="CHEBI:15377"/>
        <dbReference type="ChEBI" id="CHEBI:15378"/>
        <dbReference type="ChEBI" id="CHEBI:15379"/>
        <dbReference type="ChEBI" id="CHEBI:16044"/>
        <dbReference type="ChEBI" id="CHEBI:45764"/>
        <dbReference type="ChEBI" id="CHEBI:57783"/>
        <dbReference type="ChEBI" id="CHEBI:58349"/>
        <dbReference type="EC" id="1.14.13.225"/>
    </reaction>
</comment>
<feature type="region of interest" description="Disordered" evidence="17">
    <location>
        <begin position="867"/>
        <end position="926"/>
    </location>
</feature>
<dbReference type="WBParaSite" id="PSAMB.scaffold438size51222.g5947.t1">
    <property type="protein sequence ID" value="PSAMB.scaffold438size51222.g5947.t1"/>
    <property type="gene ID" value="PSAMB.scaffold438size51222.g5947"/>
</dbReference>
<dbReference type="InterPro" id="IPR057494">
    <property type="entry name" value="Rossman_Mical"/>
</dbReference>
<evidence type="ECO:0000256" key="14">
    <source>
        <dbReference type="ARBA" id="ARBA00023203"/>
    </source>
</evidence>
<keyword evidence="10" id="KW-0521">NADP</keyword>